<comment type="subcellular location">
    <subcellularLocation>
        <location evidence="1 5">Cell membrane</location>
        <topology evidence="1 5">Multi-pass membrane protein</topology>
    </subcellularLocation>
</comment>
<name>A0A1H7NJS7_9HYPH</name>
<feature type="domain" description="ABC transmembrane type-1" evidence="7">
    <location>
        <begin position="86"/>
        <end position="298"/>
    </location>
</feature>
<evidence type="ECO:0000313" key="9">
    <source>
        <dbReference type="Proteomes" id="UP000199664"/>
    </source>
</evidence>
<keyword evidence="4 5" id="KW-0472">Membrane</keyword>
<comment type="similarity">
    <text evidence="5">Belongs to the binding-protein-dependent transport system permease family.</text>
</comment>
<evidence type="ECO:0000256" key="1">
    <source>
        <dbReference type="ARBA" id="ARBA00004651"/>
    </source>
</evidence>
<gene>
    <name evidence="8" type="ORF">SAMN04515666_103170</name>
</gene>
<dbReference type="EMBL" id="FOAN01000003">
    <property type="protein sequence ID" value="SEL23579.1"/>
    <property type="molecule type" value="Genomic_DNA"/>
</dbReference>
<dbReference type="RefSeq" id="WP_091832977.1">
    <property type="nucleotide sequence ID" value="NZ_FOAN01000003.1"/>
</dbReference>
<proteinExistence type="inferred from homology"/>
<keyword evidence="2 5" id="KW-0812">Transmembrane</keyword>
<evidence type="ECO:0000313" key="8">
    <source>
        <dbReference type="EMBL" id="SEL23579.1"/>
    </source>
</evidence>
<evidence type="ECO:0000256" key="4">
    <source>
        <dbReference type="ARBA" id="ARBA00023136"/>
    </source>
</evidence>
<dbReference type="AlphaFoldDB" id="A0A1H7NJS7"/>
<protein>
    <submittedName>
        <fullName evidence="8">Carbohydrate ABC transporter membrane protein 1, CUT1 family</fullName>
    </submittedName>
</protein>
<feature type="region of interest" description="Disordered" evidence="6">
    <location>
        <begin position="1"/>
        <end position="21"/>
    </location>
</feature>
<dbReference type="Pfam" id="PF00528">
    <property type="entry name" value="BPD_transp_1"/>
    <property type="match status" value="1"/>
</dbReference>
<dbReference type="OrthoDB" id="9785347at2"/>
<evidence type="ECO:0000259" key="7">
    <source>
        <dbReference type="PROSITE" id="PS50928"/>
    </source>
</evidence>
<organism evidence="8 9">
    <name type="scientific">Bosea lupini</name>
    <dbReference type="NCBI Taxonomy" id="1036779"/>
    <lineage>
        <taxon>Bacteria</taxon>
        <taxon>Pseudomonadati</taxon>
        <taxon>Pseudomonadota</taxon>
        <taxon>Alphaproteobacteria</taxon>
        <taxon>Hyphomicrobiales</taxon>
        <taxon>Boseaceae</taxon>
        <taxon>Bosea</taxon>
    </lineage>
</organism>
<dbReference type="STRING" id="1036779.SAMN04515666_103170"/>
<dbReference type="SUPFAM" id="SSF161098">
    <property type="entry name" value="MetI-like"/>
    <property type="match status" value="1"/>
</dbReference>
<evidence type="ECO:0000256" key="5">
    <source>
        <dbReference type="RuleBase" id="RU363032"/>
    </source>
</evidence>
<sequence length="309" mass="34543">MTSTTLPASSLTSPAQAPAADSRDFTPRYWLFSLPAVLIVAGVIVFPWLFTLYMSTQDWKIGGGPEFVGLQNFAELFRDARFIESMGHTFYYTVLAVVLPILFGTAAALVFHREFPFRGLLRTIFVMPMMATPVAVALVWTMMFHPQLGVLNYLLSLVGIGPQAWVYSPNTVIPTLILVEVWHWTPLVMLIVLGGLAGLPREPYESALIDGANAWHMFRHITLPLVWPFIMVAIVIRTIDALKAFDTIFVITQGGPGTASETLNIFLYLQAFQFYKIGYASAVVVIFFVIIIMLSLLLLYARQKSKWNA</sequence>
<keyword evidence="3 5" id="KW-1133">Transmembrane helix</keyword>
<dbReference type="PANTHER" id="PTHR43759:SF1">
    <property type="entry name" value="GLUCOSE IMPORT SYSTEM PERMEASE PROTEIN GLCT"/>
    <property type="match status" value="1"/>
</dbReference>
<evidence type="ECO:0000256" key="2">
    <source>
        <dbReference type="ARBA" id="ARBA00022692"/>
    </source>
</evidence>
<feature type="transmembrane region" description="Helical" evidence="5">
    <location>
        <begin position="90"/>
        <end position="111"/>
    </location>
</feature>
<dbReference type="PANTHER" id="PTHR43759">
    <property type="entry name" value="TREHALOSE TRANSPORT SYSTEM PERMEASE PROTEIN SUGA"/>
    <property type="match status" value="1"/>
</dbReference>
<dbReference type="Gene3D" id="1.10.3720.10">
    <property type="entry name" value="MetI-like"/>
    <property type="match status" value="1"/>
</dbReference>
<dbReference type="PROSITE" id="PS50928">
    <property type="entry name" value="ABC_TM1"/>
    <property type="match status" value="1"/>
</dbReference>
<evidence type="ECO:0000256" key="3">
    <source>
        <dbReference type="ARBA" id="ARBA00022989"/>
    </source>
</evidence>
<keyword evidence="5" id="KW-0813">Transport</keyword>
<accession>A0A1H7NJS7</accession>
<dbReference type="CDD" id="cd06261">
    <property type="entry name" value="TM_PBP2"/>
    <property type="match status" value="1"/>
</dbReference>
<dbReference type="InterPro" id="IPR052730">
    <property type="entry name" value="Sugar_ABC_transporter"/>
</dbReference>
<feature type="transmembrane region" description="Helical" evidence="5">
    <location>
        <begin position="150"/>
        <end position="169"/>
    </location>
</feature>
<dbReference type="GO" id="GO:0055085">
    <property type="term" value="P:transmembrane transport"/>
    <property type="evidence" value="ECO:0007669"/>
    <property type="project" value="InterPro"/>
</dbReference>
<feature type="compositionally biased region" description="Low complexity" evidence="6">
    <location>
        <begin position="1"/>
        <end position="15"/>
    </location>
</feature>
<dbReference type="InterPro" id="IPR000515">
    <property type="entry name" value="MetI-like"/>
</dbReference>
<feature type="transmembrane region" description="Helical" evidence="5">
    <location>
        <begin position="29"/>
        <end position="50"/>
    </location>
</feature>
<feature type="transmembrane region" description="Helical" evidence="5">
    <location>
        <begin position="181"/>
        <end position="200"/>
    </location>
</feature>
<feature type="transmembrane region" description="Helical" evidence="5">
    <location>
        <begin position="221"/>
        <end position="239"/>
    </location>
</feature>
<keyword evidence="9" id="KW-1185">Reference proteome</keyword>
<feature type="transmembrane region" description="Helical" evidence="5">
    <location>
        <begin position="277"/>
        <end position="301"/>
    </location>
</feature>
<dbReference type="InterPro" id="IPR035906">
    <property type="entry name" value="MetI-like_sf"/>
</dbReference>
<feature type="transmembrane region" description="Helical" evidence="5">
    <location>
        <begin position="123"/>
        <end position="143"/>
    </location>
</feature>
<dbReference type="GO" id="GO:0005886">
    <property type="term" value="C:plasma membrane"/>
    <property type="evidence" value="ECO:0007669"/>
    <property type="project" value="UniProtKB-SubCell"/>
</dbReference>
<evidence type="ECO:0000256" key="6">
    <source>
        <dbReference type="SAM" id="MobiDB-lite"/>
    </source>
</evidence>
<dbReference type="Proteomes" id="UP000199664">
    <property type="component" value="Unassembled WGS sequence"/>
</dbReference>
<reference evidence="9" key="1">
    <citation type="submission" date="2016-10" db="EMBL/GenBank/DDBJ databases">
        <authorList>
            <person name="Varghese N."/>
            <person name="Submissions S."/>
        </authorList>
    </citation>
    <scope>NUCLEOTIDE SEQUENCE [LARGE SCALE GENOMIC DNA]</scope>
    <source>
        <strain evidence="9">LMG 26383,CCUG 61248,R- 45681</strain>
    </source>
</reference>